<reference evidence="11 12" key="1">
    <citation type="submission" date="2018-07" db="EMBL/GenBank/DDBJ databases">
        <title>Genome sequencing of Moraxellaceae gen. HYN0046.</title>
        <authorList>
            <person name="Kim M."/>
            <person name="Yi H."/>
        </authorList>
    </citation>
    <scope>NUCLEOTIDE SEQUENCE [LARGE SCALE GENOMIC DNA]</scope>
    <source>
        <strain evidence="11 12">HYN0046</strain>
    </source>
</reference>
<dbReference type="InterPro" id="IPR000184">
    <property type="entry name" value="Bac_surfAg_D15"/>
</dbReference>
<sequence length="802" mass="86380">MPISRFSSFVWMVVGASLTSTAIQAAEPVQSPPIDSTQNTNDTNTQVNADASNNSSTASDETTTTKVSAVTSTEAGASSAVARQPTPSTANTDTPVATPKAKPGFFKRVRNTIFFWRKPDTTEEYVAMPAEPTISVKVNGAPEELETNLIETLKQVTISDFEDFQFGLPRFRSLATDAAQAVGYYDANFRFSKNGTDTLIIDVVPGDPVKVASQKIEITGEAAKDKPFIRLQSSPDLQVGDIFNHGEYEKTKNRIINMATDRGYFLGHFLAHDVQVTLPTKTADIVLAYESGVRYKFGDVIYKNTNGSTKLPIKPEVLATLQPFKPGDPYSANALAKLSRNLLDTRYFNNVQVDAPTPDALVDEATSTPAVATVSSTAEIKPPTDSNSAAKDGASPPKTNETESPTASKDATPAAQAKTALQGAIDSSILNDQNTGLATVKAVDIKDDHSPATNNAKYSIPVIVLLNADHPNSAEVGLGFGTDTGPRIRTQYRRALINDSGHSFDANAEASKIRKALDVKYNIPLGSPLEDVFSVFGGFEDEKLNETSGLDVNTKTITVGAQRAVKPAGDWQRTYSIRYRLDQLENNALDNVDPSTLPPPFNVAGISTNQQALLFGFGLNKVTSKGGINPTSGFRQFYQIDTGAKTAFSDANMVILRAGFRGLQTFAVKHQIVASADLGSIITTNFDDVPYNLRFFAGGDQSIRGFDYKSLSTQRNGYNIGGQNLAVGSFEYNYLFKPKWRGAVFVDAGNAFDKRFTDPVKVGAGFGVRWASPVGPVRVDIAAGVSERSVPVRLVFYIGAPL</sequence>
<dbReference type="Gene3D" id="2.40.160.50">
    <property type="entry name" value="membrane protein fhac: a member of the omp85/tpsb transporter family"/>
    <property type="match status" value="1"/>
</dbReference>
<keyword evidence="5" id="KW-0472">Membrane</keyword>
<dbReference type="PANTHER" id="PTHR12815:SF47">
    <property type="entry name" value="TRANSLOCATION AND ASSEMBLY MODULE SUBUNIT TAMA"/>
    <property type="match status" value="1"/>
</dbReference>
<protein>
    <submittedName>
        <fullName evidence="11">Outer membrane protein assembly factor</fullName>
    </submittedName>
</protein>
<keyword evidence="3" id="KW-0812">Transmembrane</keyword>
<dbReference type="Proteomes" id="UP000253940">
    <property type="component" value="Chromosome"/>
</dbReference>
<evidence type="ECO:0000313" key="11">
    <source>
        <dbReference type="EMBL" id="AXI02696.1"/>
    </source>
</evidence>
<keyword evidence="4 8" id="KW-0732">Signal</keyword>
<gene>
    <name evidence="11" type="ORF">HYN46_07535</name>
</gene>
<feature type="compositionally biased region" description="Polar residues" evidence="7">
    <location>
        <begin position="85"/>
        <end position="95"/>
    </location>
</feature>
<name>A0A345P5Y7_9GAMM</name>
<evidence type="ECO:0000256" key="7">
    <source>
        <dbReference type="SAM" id="MobiDB-lite"/>
    </source>
</evidence>
<keyword evidence="2" id="KW-1134">Transmembrane beta strand</keyword>
<evidence type="ECO:0000259" key="9">
    <source>
        <dbReference type="Pfam" id="PF01103"/>
    </source>
</evidence>
<feature type="signal peptide" evidence="8">
    <location>
        <begin position="1"/>
        <end position="25"/>
    </location>
</feature>
<dbReference type="KEGG" id="mbah:HYN46_07535"/>
<dbReference type="InterPro" id="IPR039910">
    <property type="entry name" value="D15-like"/>
</dbReference>
<feature type="domain" description="POTRA" evidence="10">
    <location>
        <begin position="296"/>
        <end position="358"/>
    </location>
</feature>
<feature type="compositionally biased region" description="Polar residues" evidence="7">
    <location>
        <begin position="397"/>
        <end position="409"/>
    </location>
</feature>
<evidence type="ECO:0000256" key="6">
    <source>
        <dbReference type="ARBA" id="ARBA00023237"/>
    </source>
</evidence>
<feature type="compositionally biased region" description="Low complexity" evidence="7">
    <location>
        <begin position="37"/>
        <end position="75"/>
    </location>
</feature>
<dbReference type="GO" id="GO:0009279">
    <property type="term" value="C:cell outer membrane"/>
    <property type="evidence" value="ECO:0007669"/>
    <property type="project" value="UniProtKB-SubCell"/>
</dbReference>
<evidence type="ECO:0000256" key="3">
    <source>
        <dbReference type="ARBA" id="ARBA00022692"/>
    </source>
</evidence>
<dbReference type="PANTHER" id="PTHR12815">
    <property type="entry name" value="SORTING AND ASSEMBLY MACHINERY SAMM50 PROTEIN FAMILY MEMBER"/>
    <property type="match status" value="1"/>
</dbReference>
<evidence type="ECO:0000256" key="1">
    <source>
        <dbReference type="ARBA" id="ARBA00004370"/>
    </source>
</evidence>
<evidence type="ECO:0000256" key="8">
    <source>
        <dbReference type="SAM" id="SignalP"/>
    </source>
</evidence>
<feature type="region of interest" description="Disordered" evidence="7">
    <location>
        <begin position="371"/>
        <end position="419"/>
    </location>
</feature>
<dbReference type="AlphaFoldDB" id="A0A345P5Y7"/>
<dbReference type="EMBL" id="CP031222">
    <property type="protein sequence ID" value="AXI02696.1"/>
    <property type="molecule type" value="Genomic_DNA"/>
</dbReference>
<dbReference type="InterPro" id="IPR010827">
    <property type="entry name" value="BamA/TamA_POTRA"/>
</dbReference>
<evidence type="ECO:0000256" key="2">
    <source>
        <dbReference type="ARBA" id="ARBA00022452"/>
    </source>
</evidence>
<feature type="region of interest" description="Disordered" evidence="7">
    <location>
        <begin position="29"/>
        <end position="102"/>
    </location>
</feature>
<comment type="subcellular location">
    <subcellularLocation>
        <location evidence="1">Membrane</location>
    </subcellularLocation>
</comment>
<accession>A0A345P5Y7</accession>
<evidence type="ECO:0000313" key="12">
    <source>
        <dbReference type="Proteomes" id="UP000253940"/>
    </source>
</evidence>
<dbReference type="GO" id="GO:0097347">
    <property type="term" value="C:TAM protein secretion complex"/>
    <property type="evidence" value="ECO:0007669"/>
    <property type="project" value="TreeGrafter"/>
</dbReference>
<dbReference type="GO" id="GO:0009306">
    <property type="term" value="P:protein secretion"/>
    <property type="evidence" value="ECO:0007669"/>
    <property type="project" value="TreeGrafter"/>
</dbReference>
<dbReference type="Pfam" id="PF01103">
    <property type="entry name" value="Omp85"/>
    <property type="match status" value="1"/>
</dbReference>
<dbReference type="Gene3D" id="3.10.20.310">
    <property type="entry name" value="membrane protein fhac"/>
    <property type="match status" value="2"/>
</dbReference>
<keyword evidence="6" id="KW-0998">Cell outer membrane</keyword>
<organism evidence="11 12">
    <name type="scientific">Aquirhabdus parva</name>
    <dbReference type="NCBI Taxonomy" id="2283318"/>
    <lineage>
        <taxon>Bacteria</taxon>
        <taxon>Pseudomonadati</taxon>
        <taxon>Pseudomonadota</taxon>
        <taxon>Gammaproteobacteria</taxon>
        <taxon>Moraxellales</taxon>
        <taxon>Moraxellaceae</taxon>
        <taxon>Aquirhabdus</taxon>
    </lineage>
</organism>
<proteinExistence type="predicted"/>
<dbReference type="RefSeq" id="WP_114898806.1">
    <property type="nucleotide sequence ID" value="NZ_CP031222.1"/>
</dbReference>
<evidence type="ECO:0000256" key="4">
    <source>
        <dbReference type="ARBA" id="ARBA00022729"/>
    </source>
</evidence>
<dbReference type="Pfam" id="PF07244">
    <property type="entry name" value="POTRA"/>
    <property type="match status" value="1"/>
</dbReference>
<feature type="domain" description="Bacterial surface antigen (D15)" evidence="9">
    <location>
        <begin position="500"/>
        <end position="787"/>
    </location>
</feature>
<keyword evidence="12" id="KW-1185">Reference proteome</keyword>
<feature type="chain" id="PRO_5016657898" evidence="8">
    <location>
        <begin position="26"/>
        <end position="802"/>
    </location>
</feature>
<dbReference type="OrthoDB" id="9769707at2"/>
<evidence type="ECO:0000259" key="10">
    <source>
        <dbReference type="Pfam" id="PF07244"/>
    </source>
</evidence>
<evidence type="ECO:0000256" key="5">
    <source>
        <dbReference type="ARBA" id="ARBA00023136"/>
    </source>
</evidence>